<feature type="region of interest" description="Disordered" evidence="1">
    <location>
        <begin position="82"/>
        <end position="101"/>
    </location>
</feature>
<comment type="caution">
    <text evidence="2">The sequence shown here is derived from an EMBL/GenBank/DDBJ whole genome shotgun (WGS) entry which is preliminary data.</text>
</comment>
<keyword evidence="3" id="KW-1185">Reference proteome</keyword>
<evidence type="ECO:0000313" key="2">
    <source>
        <dbReference type="EMBL" id="RUT29863.1"/>
    </source>
</evidence>
<dbReference type="EMBL" id="RZNX01000005">
    <property type="protein sequence ID" value="RUT29863.1"/>
    <property type="molecule type" value="Genomic_DNA"/>
</dbReference>
<dbReference type="AlphaFoldDB" id="A0A3S1B6N5"/>
<name>A0A3S1B6N5_9BACL</name>
<organism evidence="2 3">
    <name type="scientific">Paenibacillus zeisoli</name>
    <dbReference type="NCBI Taxonomy" id="2496267"/>
    <lineage>
        <taxon>Bacteria</taxon>
        <taxon>Bacillati</taxon>
        <taxon>Bacillota</taxon>
        <taxon>Bacilli</taxon>
        <taxon>Bacillales</taxon>
        <taxon>Paenibacillaceae</taxon>
        <taxon>Paenibacillus</taxon>
    </lineage>
</organism>
<dbReference type="RefSeq" id="WP_127199807.1">
    <property type="nucleotide sequence ID" value="NZ_RZNX01000005.1"/>
</dbReference>
<dbReference type="Proteomes" id="UP000272464">
    <property type="component" value="Unassembled WGS sequence"/>
</dbReference>
<dbReference type="OrthoDB" id="2467757at2"/>
<accession>A0A3S1B6N5</accession>
<reference evidence="2 3" key="1">
    <citation type="submission" date="2018-12" db="EMBL/GenBank/DDBJ databases">
        <authorList>
            <person name="Sun L."/>
            <person name="Chen Z."/>
        </authorList>
    </citation>
    <scope>NUCLEOTIDE SEQUENCE [LARGE SCALE GENOMIC DNA]</scope>
    <source>
        <strain evidence="2 3">3-5-3</strain>
    </source>
</reference>
<sequence length="101" mass="11741">MNSGNITNKIVVCDYVGTYINALTRGKEYEVLVEDEEKQQLKIVGDNNRARWFRRNLFLPVGTKVTIMVSWEFDDEIIDSSEKSLEHNKKSRPTKSTIKFN</sequence>
<protein>
    <submittedName>
        <fullName evidence="2">Uncharacterized protein</fullName>
    </submittedName>
</protein>
<evidence type="ECO:0000313" key="3">
    <source>
        <dbReference type="Proteomes" id="UP000272464"/>
    </source>
</evidence>
<evidence type="ECO:0000256" key="1">
    <source>
        <dbReference type="SAM" id="MobiDB-lite"/>
    </source>
</evidence>
<gene>
    <name evidence="2" type="ORF">EJP77_13675</name>
</gene>
<proteinExistence type="predicted"/>